<proteinExistence type="predicted"/>
<dbReference type="PROSITE" id="PS50222">
    <property type="entry name" value="EF_HAND_2"/>
    <property type="match status" value="2"/>
</dbReference>
<dbReference type="InterPro" id="IPR002048">
    <property type="entry name" value="EF_hand_dom"/>
</dbReference>
<protein>
    <recommendedName>
        <fullName evidence="4">EF-hand domain-containing protein</fullName>
    </recommendedName>
</protein>
<keyword evidence="1" id="KW-0677">Repeat</keyword>
<name>K3W8I7_GLOUD</name>
<keyword evidence="2" id="KW-0106">Calcium</keyword>
<sequence>MDTHRGYSQLCDAADVQHARRTIAQEHQLFVFPESPTQKPPNHASPTKAAARKKHEWWQTEPDPNAAADRHDVLATQQRLRDEVRRHDQNAWLGKHAKQRRFEFSAEQKKMLRQWFNALDADGSGKISVEELEDPMLSIGIVADPCEIKEIANKLDTDANGLIDFHEFVEFLTPHAKHHKSSLEKHEAMFMQLTKKMEHQSSGFLDINTQLSMERRRFILDAITHWPSQSIAEELTDLKKSKHILKPDEYDDSEKDGGQSGMESRFRKAAARKHKLEALKTRHQVEVRFQALEKVFLRNSNVKVRTRGFGERTR</sequence>
<dbReference type="EnsemblProtists" id="PYU1_T001278">
    <property type="protein sequence ID" value="PYU1_T001278"/>
    <property type="gene ID" value="PYU1_G001278"/>
</dbReference>
<dbReference type="PROSITE" id="PS00018">
    <property type="entry name" value="EF_HAND_1"/>
    <property type="match status" value="2"/>
</dbReference>
<dbReference type="Pfam" id="PF13499">
    <property type="entry name" value="EF-hand_7"/>
    <property type="match status" value="1"/>
</dbReference>
<dbReference type="GO" id="GO:0032588">
    <property type="term" value="C:trans-Golgi network membrane"/>
    <property type="evidence" value="ECO:0007669"/>
    <property type="project" value="TreeGrafter"/>
</dbReference>
<reference evidence="6" key="2">
    <citation type="submission" date="2010-04" db="EMBL/GenBank/DDBJ databases">
        <authorList>
            <person name="Buell R."/>
            <person name="Hamilton J."/>
            <person name="Hostetler J."/>
        </authorList>
    </citation>
    <scope>NUCLEOTIDE SEQUENCE [LARGE SCALE GENOMIC DNA]</scope>
    <source>
        <strain evidence="6">DAOM:BR144</strain>
    </source>
</reference>
<evidence type="ECO:0000313" key="5">
    <source>
        <dbReference type="EnsemblProtists" id="PYU1_T001278"/>
    </source>
</evidence>
<dbReference type="STRING" id="431595.K3W8I7"/>
<feature type="domain" description="EF-hand" evidence="4">
    <location>
        <begin position="147"/>
        <end position="178"/>
    </location>
</feature>
<organism evidence="5 6">
    <name type="scientific">Globisporangium ultimum (strain ATCC 200006 / CBS 805.95 / DAOM BR144)</name>
    <name type="common">Pythium ultimum</name>
    <dbReference type="NCBI Taxonomy" id="431595"/>
    <lineage>
        <taxon>Eukaryota</taxon>
        <taxon>Sar</taxon>
        <taxon>Stramenopiles</taxon>
        <taxon>Oomycota</taxon>
        <taxon>Peronosporomycetes</taxon>
        <taxon>Pythiales</taxon>
        <taxon>Pythiaceae</taxon>
        <taxon>Globisporangium</taxon>
    </lineage>
</organism>
<dbReference type="SMART" id="SM00054">
    <property type="entry name" value="EFh"/>
    <property type="match status" value="2"/>
</dbReference>
<dbReference type="HOGENOM" id="CLU_077034_0_0_1"/>
<evidence type="ECO:0000256" key="3">
    <source>
        <dbReference type="SAM" id="MobiDB-lite"/>
    </source>
</evidence>
<dbReference type="PANTHER" id="PTHR46311">
    <property type="entry name" value="CALCIUM-BINDING PROTEIN 8-RELATED"/>
    <property type="match status" value="1"/>
</dbReference>
<dbReference type="SUPFAM" id="SSF47473">
    <property type="entry name" value="EF-hand"/>
    <property type="match status" value="1"/>
</dbReference>
<reference evidence="5" key="3">
    <citation type="submission" date="2015-02" db="UniProtKB">
        <authorList>
            <consortium name="EnsemblProtists"/>
        </authorList>
    </citation>
    <scope>IDENTIFICATION</scope>
    <source>
        <strain evidence="5">DAOM BR144</strain>
    </source>
</reference>
<dbReference type="InterPro" id="IPR018247">
    <property type="entry name" value="EF_Hand_1_Ca_BS"/>
</dbReference>
<dbReference type="AlphaFoldDB" id="K3W8I7"/>
<reference evidence="6" key="1">
    <citation type="journal article" date="2010" name="Genome Biol.">
        <title>Genome sequence of the necrotrophic plant pathogen Pythium ultimum reveals original pathogenicity mechanisms and effector repertoire.</title>
        <authorList>
            <person name="Levesque C.A."/>
            <person name="Brouwer H."/>
            <person name="Cano L."/>
            <person name="Hamilton J.P."/>
            <person name="Holt C."/>
            <person name="Huitema E."/>
            <person name="Raffaele S."/>
            <person name="Robideau G.P."/>
            <person name="Thines M."/>
            <person name="Win J."/>
            <person name="Zerillo M.M."/>
            <person name="Beakes G.W."/>
            <person name="Boore J.L."/>
            <person name="Busam D."/>
            <person name="Dumas B."/>
            <person name="Ferriera S."/>
            <person name="Fuerstenberg S.I."/>
            <person name="Gachon C.M."/>
            <person name="Gaulin E."/>
            <person name="Govers F."/>
            <person name="Grenville-Briggs L."/>
            <person name="Horner N."/>
            <person name="Hostetler J."/>
            <person name="Jiang R.H."/>
            <person name="Johnson J."/>
            <person name="Krajaejun T."/>
            <person name="Lin H."/>
            <person name="Meijer H.J."/>
            <person name="Moore B."/>
            <person name="Morris P."/>
            <person name="Phuntmart V."/>
            <person name="Puiu D."/>
            <person name="Shetty J."/>
            <person name="Stajich J.E."/>
            <person name="Tripathy S."/>
            <person name="Wawra S."/>
            <person name="van West P."/>
            <person name="Whitty B.R."/>
            <person name="Coutinho P.M."/>
            <person name="Henrissat B."/>
            <person name="Martin F."/>
            <person name="Thomas P.D."/>
            <person name="Tyler B.M."/>
            <person name="De Vries R.P."/>
            <person name="Kamoun S."/>
            <person name="Yandell M."/>
            <person name="Tisserat N."/>
            <person name="Buell C.R."/>
        </authorList>
    </citation>
    <scope>NUCLEOTIDE SEQUENCE</scope>
    <source>
        <strain evidence="6">DAOM:BR144</strain>
    </source>
</reference>
<evidence type="ECO:0000256" key="2">
    <source>
        <dbReference type="ARBA" id="ARBA00022837"/>
    </source>
</evidence>
<dbReference type="InterPro" id="IPR011992">
    <property type="entry name" value="EF-hand-dom_pair"/>
</dbReference>
<keyword evidence="6" id="KW-1185">Reference proteome</keyword>
<dbReference type="VEuPathDB" id="FungiDB:PYU1_G001278"/>
<feature type="region of interest" description="Disordered" evidence="3">
    <location>
        <begin position="248"/>
        <end position="272"/>
    </location>
</feature>
<dbReference type="PANTHER" id="PTHR46311:SF5">
    <property type="entry name" value="EF-HAND DOMAIN-CONTAINING PROTEIN"/>
    <property type="match status" value="1"/>
</dbReference>
<dbReference type="EMBL" id="GL376626">
    <property type="status" value="NOT_ANNOTATED_CDS"/>
    <property type="molecule type" value="Genomic_DNA"/>
</dbReference>
<accession>K3W8I7</accession>
<dbReference type="OMA" id="HAKQPRF"/>
<dbReference type="eggNOG" id="KOG0027">
    <property type="taxonomic scope" value="Eukaryota"/>
</dbReference>
<dbReference type="Proteomes" id="UP000019132">
    <property type="component" value="Unassembled WGS sequence"/>
</dbReference>
<evidence type="ECO:0000256" key="1">
    <source>
        <dbReference type="ARBA" id="ARBA00022737"/>
    </source>
</evidence>
<feature type="region of interest" description="Disordered" evidence="3">
    <location>
        <begin position="33"/>
        <end position="65"/>
    </location>
</feature>
<dbReference type="GO" id="GO:0005509">
    <property type="term" value="F:calcium ion binding"/>
    <property type="evidence" value="ECO:0007669"/>
    <property type="project" value="InterPro"/>
</dbReference>
<evidence type="ECO:0000313" key="6">
    <source>
        <dbReference type="Proteomes" id="UP000019132"/>
    </source>
</evidence>
<dbReference type="InParanoid" id="K3W8I7"/>
<feature type="domain" description="EF-hand" evidence="4">
    <location>
        <begin position="107"/>
        <end position="142"/>
    </location>
</feature>
<dbReference type="Gene3D" id="1.10.238.10">
    <property type="entry name" value="EF-hand"/>
    <property type="match status" value="1"/>
</dbReference>
<dbReference type="InterPro" id="IPR051111">
    <property type="entry name" value="Ca-binding_regulatory"/>
</dbReference>
<evidence type="ECO:0000259" key="4">
    <source>
        <dbReference type="PROSITE" id="PS50222"/>
    </source>
</evidence>